<dbReference type="EMBL" id="JAYKXP010000025">
    <property type="protein sequence ID" value="KAK7045340.1"/>
    <property type="molecule type" value="Genomic_DNA"/>
</dbReference>
<keyword evidence="2" id="KW-1133">Transmembrane helix</keyword>
<evidence type="ECO:0000256" key="2">
    <source>
        <dbReference type="SAM" id="Phobius"/>
    </source>
</evidence>
<reference evidence="6 7" key="1">
    <citation type="submission" date="2024-01" db="EMBL/GenBank/DDBJ databases">
        <title>A draft genome for a cacao thread blight-causing isolate of Paramarasmius palmivorus.</title>
        <authorList>
            <person name="Baruah I.K."/>
            <person name="Bukari Y."/>
            <person name="Amoako-Attah I."/>
            <person name="Meinhardt L.W."/>
            <person name="Bailey B.A."/>
            <person name="Cohen S.P."/>
        </authorList>
    </citation>
    <scope>NUCLEOTIDE SEQUENCE [LARGE SCALE GENOMIC DNA]</scope>
    <source>
        <strain evidence="6 7">GH-12</strain>
    </source>
</reference>
<dbReference type="InterPro" id="IPR012341">
    <property type="entry name" value="6hp_glycosidase-like_sf"/>
</dbReference>
<protein>
    <recommendedName>
        <fullName evidence="8">Glutaminase A</fullName>
    </recommendedName>
</protein>
<dbReference type="Pfam" id="PF16335">
    <property type="entry name" value="GtaA_6_Hairpin"/>
    <property type="match status" value="1"/>
</dbReference>
<feature type="compositionally biased region" description="Basic residues" evidence="1">
    <location>
        <begin position="687"/>
        <end position="700"/>
    </location>
</feature>
<evidence type="ECO:0000259" key="5">
    <source>
        <dbReference type="Pfam" id="PF17168"/>
    </source>
</evidence>
<feature type="compositionally biased region" description="Polar residues" evidence="1">
    <location>
        <begin position="828"/>
        <end position="843"/>
    </location>
</feature>
<evidence type="ECO:0000313" key="6">
    <source>
        <dbReference type="EMBL" id="KAK7045340.1"/>
    </source>
</evidence>
<dbReference type="SUPFAM" id="SSF48208">
    <property type="entry name" value="Six-hairpin glycosidases"/>
    <property type="match status" value="1"/>
</dbReference>
<evidence type="ECO:0000256" key="1">
    <source>
        <dbReference type="SAM" id="MobiDB-lite"/>
    </source>
</evidence>
<dbReference type="InterPro" id="IPR033433">
    <property type="entry name" value="GtaA_N"/>
</dbReference>
<dbReference type="InterPro" id="IPR052743">
    <property type="entry name" value="Glutaminase_GtaA"/>
</dbReference>
<gene>
    <name evidence="6" type="ORF">VNI00_007589</name>
</gene>
<evidence type="ECO:0000259" key="4">
    <source>
        <dbReference type="Pfam" id="PF16335"/>
    </source>
</evidence>
<dbReference type="PANTHER" id="PTHR31987:SF1">
    <property type="entry name" value="GLUTAMINASE A"/>
    <property type="match status" value="1"/>
</dbReference>
<sequence length="877" mass="97431">MALFRLLLLLSILADTGHAQFQPAAVPLLVRSPYFSSWVGPEAPVNWPQFSDKNRILGWGGFIRVDGSVYEWMGRAFYDDDLKFTLAEGKEKAAANVRGITITPTRTIYSLSAGPVQFNITFLSPIEPQDLNHQSFPFGYVYFDATSGDGSEHNVQIYHDISGESKTDFMATEWLSEDPTDTISWNTTTSRSMVFHNAQRMPLDSLATTYMAHDGILYHATLARSDMTWQTGGHHTLRARFLTQGSLKETKDNNFRAINDDFPVFAFANDLGTIISTSQPVVWAIGYARTPVVRYSVASEELRAYWTTRYSRIDDGIHAFLEDFPDAKSRAESLDDKILSEAKEVSLEYADLVSLSARQTFGGMETAVSSSGTALMFMKDVGTSGRVNPVEIIYASFPAYLYINATWCRYLLEPLLEYQQSPNHPNNYAAPDLGANYPIAEGGPTNLLRSIEDSGSMLIMTWAHARFSGDQGLLNIYYNTLKKWADNLILKNMSAFSGYRDADGLMTPNLTNLALKGIIGVRAMAEISDTLGKVDDAKKYQKQAVTWIKDWEHAAIVNGHLASSYNSDSWGMIYNLFADKLLGMKLVSQEVYDIQDRFYINLMQSDWTMLTAAIATKARDALLRGVYRKSIDNTEPGLTPFPSEYSTQGEKAVSGYASPAQGAAFGLLSMNLPNKLTGPSGSTPSLRPHRPHSPSQKKTKLSIGPQVGIGVGVASLITIAVALLLLHRHKNFTHARDLYQQGSRITTFFRFGKSSSRNVPVNGPEDSLSIYHIEPYTIQKGQLQRQVNSHHSDRDPPRQTHQLADLDATSYLQGDIATRGARTRFGPPSSSDAGRTSDSNFTDDTQLRNMIEHLRRSILDLQLGSPPSYRTNPSFLS</sequence>
<dbReference type="GO" id="GO:0003824">
    <property type="term" value="F:catalytic activity"/>
    <property type="evidence" value="ECO:0007669"/>
    <property type="project" value="UniProtKB-ARBA"/>
</dbReference>
<feature type="region of interest" description="Disordered" evidence="1">
    <location>
        <begin position="677"/>
        <end position="701"/>
    </location>
</feature>
<keyword evidence="2" id="KW-0472">Membrane</keyword>
<accession>A0AAW0D382</accession>
<dbReference type="InterPro" id="IPR032514">
    <property type="entry name" value="GtaA_central"/>
</dbReference>
<dbReference type="PANTHER" id="PTHR31987">
    <property type="entry name" value="GLUTAMINASE A-RELATED"/>
    <property type="match status" value="1"/>
</dbReference>
<keyword evidence="7" id="KW-1185">Reference proteome</keyword>
<dbReference type="GO" id="GO:0005975">
    <property type="term" value="P:carbohydrate metabolic process"/>
    <property type="evidence" value="ECO:0007669"/>
    <property type="project" value="InterPro"/>
</dbReference>
<name>A0AAW0D382_9AGAR</name>
<feature type="region of interest" description="Disordered" evidence="1">
    <location>
        <begin position="818"/>
        <end position="843"/>
    </location>
</feature>
<dbReference type="Proteomes" id="UP001383192">
    <property type="component" value="Unassembled WGS sequence"/>
</dbReference>
<feature type="domain" description="Glutaminase A central" evidence="4">
    <location>
        <begin position="348"/>
        <end position="667"/>
    </location>
</feature>
<organism evidence="6 7">
    <name type="scientific">Paramarasmius palmivorus</name>
    <dbReference type="NCBI Taxonomy" id="297713"/>
    <lineage>
        <taxon>Eukaryota</taxon>
        <taxon>Fungi</taxon>
        <taxon>Dikarya</taxon>
        <taxon>Basidiomycota</taxon>
        <taxon>Agaricomycotina</taxon>
        <taxon>Agaricomycetes</taxon>
        <taxon>Agaricomycetidae</taxon>
        <taxon>Agaricales</taxon>
        <taxon>Marasmiineae</taxon>
        <taxon>Marasmiaceae</taxon>
        <taxon>Paramarasmius</taxon>
    </lineage>
</organism>
<feature type="signal peptide" evidence="3">
    <location>
        <begin position="1"/>
        <end position="19"/>
    </location>
</feature>
<feature type="chain" id="PRO_5043776877" description="Glutaminase A" evidence="3">
    <location>
        <begin position="20"/>
        <end position="877"/>
    </location>
</feature>
<keyword evidence="3" id="KW-0732">Signal</keyword>
<keyword evidence="2" id="KW-0812">Transmembrane</keyword>
<dbReference type="AlphaFoldDB" id="A0AAW0D382"/>
<feature type="domain" description="Glutaminase A N-terminal" evidence="5">
    <location>
        <begin position="105"/>
        <end position="340"/>
    </location>
</feature>
<proteinExistence type="predicted"/>
<evidence type="ECO:0000256" key="3">
    <source>
        <dbReference type="SAM" id="SignalP"/>
    </source>
</evidence>
<evidence type="ECO:0008006" key="8">
    <source>
        <dbReference type="Google" id="ProtNLM"/>
    </source>
</evidence>
<dbReference type="Pfam" id="PF17168">
    <property type="entry name" value="DUF5127"/>
    <property type="match status" value="1"/>
</dbReference>
<feature type="transmembrane region" description="Helical" evidence="2">
    <location>
        <begin position="707"/>
        <end position="726"/>
    </location>
</feature>
<comment type="caution">
    <text evidence="6">The sequence shown here is derived from an EMBL/GenBank/DDBJ whole genome shotgun (WGS) entry which is preliminary data.</text>
</comment>
<evidence type="ECO:0000313" key="7">
    <source>
        <dbReference type="Proteomes" id="UP001383192"/>
    </source>
</evidence>
<dbReference type="Gene3D" id="1.50.10.10">
    <property type="match status" value="1"/>
</dbReference>
<dbReference type="InterPro" id="IPR008928">
    <property type="entry name" value="6-hairpin_glycosidase_sf"/>
</dbReference>